<dbReference type="EMBL" id="VFRP01000002">
    <property type="protein sequence ID" value="TPE53081.1"/>
    <property type="molecule type" value="Genomic_DNA"/>
</dbReference>
<gene>
    <name evidence="1" type="ORF">FJM51_03395</name>
</gene>
<dbReference type="AlphaFoldDB" id="A0A501X0D7"/>
<accession>A0A501X0D7</accession>
<dbReference type="Proteomes" id="UP000319255">
    <property type="component" value="Unassembled WGS sequence"/>
</dbReference>
<name>A0A501X0D7_9RHOB</name>
<dbReference type="OrthoDB" id="9111679at2"/>
<evidence type="ECO:0000313" key="2">
    <source>
        <dbReference type="Proteomes" id="UP000319255"/>
    </source>
</evidence>
<protein>
    <submittedName>
        <fullName evidence="1">Uncharacterized protein</fullName>
    </submittedName>
</protein>
<organism evidence="1 2">
    <name type="scientific">Amaricoccus solimangrovi</name>
    <dbReference type="NCBI Taxonomy" id="2589815"/>
    <lineage>
        <taxon>Bacteria</taxon>
        <taxon>Pseudomonadati</taxon>
        <taxon>Pseudomonadota</taxon>
        <taxon>Alphaproteobacteria</taxon>
        <taxon>Rhodobacterales</taxon>
        <taxon>Paracoccaceae</taxon>
        <taxon>Amaricoccus</taxon>
    </lineage>
</organism>
<reference evidence="1 2" key="1">
    <citation type="submission" date="2019-06" db="EMBL/GenBank/DDBJ databases">
        <title>A novel bacterium of genus Amaricoccus, isolated from marine sediment.</title>
        <authorList>
            <person name="Huang H."/>
            <person name="Mo K."/>
            <person name="Hu Y."/>
        </authorList>
    </citation>
    <scope>NUCLEOTIDE SEQUENCE [LARGE SCALE GENOMIC DNA]</scope>
    <source>
        <strain evidence="1 2">HB172011</strain>
    </source>
</reference>
<comment type="caution">
    <text evidence="1">The sequence shown here is derived from an EMBL/GenBank/DDBJ whole genome shotgun (WGS) entry which is preliminary data.</text>
</comment>
<keyword evidence="2" id="KW-1185">Reference proteome</keyword>
<evidence type="ECO:0000313" key="1">
    <source>
        <dbReference type="EMBL" id="TPE53081.1"/>
    </source>
</evidence>
<dbReference type="RefSeq" id="WP_140452702.1">
    <property type="nucleotide sequence ID" value="NZ_VFRP01000002.1"/>
</dbReference>
<proteinExistence type="predicted"/>
<sequence>MADLNLPRLSSPRFVALNPATGRPVSFGTVTFYAAQTTTLRTVYADQAGTVVGPNPATLDAAGSCEVFLSGPYRMVVKDQNGAIVYDADRINSTTRETLADNPGALLAANNLTDLLDPSVARAALGITKQASATDETPGALMAVGAFGLGSTVPEKGTAGALDDVNIPTGWQLVSAANAATVGVPPGAGRGICQTVRGFSFIHQTYYPLETTNSSPWRRTLQGGQWSAWERDYETGSNSSYQSYTRTPGSLNCWHRNAVFEFNSAGSLVFTWNMMKGFSERPQVTVSLDANTGSTLIGVETTALGIIRSRWVDPDTVEVYISRVLGAPNFVAGNQVTAAMLHAVGRPAL</sequence>